<keyword evidence="1" id="KW-0732">Signal</keyword>
<dbReference type="InterPro" id="IPR046351">
    <property type="entry name" value="UTP4"/>
</dbReference>
<dbReference type="GO" id="GO:0000462">
    <property type="term" value="P:maturation of SSU-rRNA from tricistronic rRNA transcript (SSU-rRNA, 5.8S rRNA, LSU-rRNA)"/>
    <property type="evidence" value="ECO:0007669"/>
    <property type="project" value="InterPro"/>
</dbReference>
<evidence type="ECO:0008006" key="4">
    <source>
        <dbReference type="Google" id="ProtNLM"/>
    </source>
</evidence>
<reference evidence="2 3" key="1">
    <citation type="journal article" date="2012" name="Science">
        <title>The Paleozoic origin of enzymatic lignin decomposition reconstructed from 31 fungal genomes.</title>
        <authorList>
            <person name="Floudas D."/>
            <person name="Binder M."/>
            <person name="Riley R."/>
            <person name="Barry K."/>
            <person name="Blanchette R.A."/>
            <person name="Henrissat B."/>
            <person name="Martinez A.T."/>
            <person name="Otillar R."/>
            <person name="Spatafora J.W."/>
            <person name="Yadav J.S."/>
            <person name="Aerts A."/>
            <person name="Benoit I."/>
            <person name="Boyd A."/>
            <person name="Carlson A."/>
            <person name="Copeland A."/>
            <person name="Coutinho P.M."/>
            <person name="de Vries R.P."/>
            <person name="Ferreira P."/>
            <person name="Findley K."/>
            <person name="Foster B."/>
            <person name="Gaskell J."/>
            <person name="Glotzer D."/>
            <person name="Gorecki P."/>
            <person name="Heitman J."/>
            <person name="Hesse C."/>
            <person name="Hori C."/>
            <person name="Igarashi K."/>
            <person name="Jurgens J.A."/>
            <person name="Kallen N."/>
            <person name="Kersten P."/>
            <person name="Kohler A."/>
            <person name="Kuees U."/>
            <person name="Kumar T.K.A."/>
            <person name="Kuo A."/>
            <person name="LaButti K."/>
            <person name="Larrondo L.F."/>
            <person name="Lindquist E."/>
            <person name="Ling A."/>
            <person name="Lombard V."/>
            <person name="Lucas S."/>
            <person name="Lundell T."/>
            <person name="Martin R."/>
            <person name="McLaughlin D.J."/>
            <person name="Morgenstern I."/>
            <person name="Morin E."/>
            <person name="Murat C."/>
            <person name="Nagy L.G."/>
            <person name="Nolan M."/>
            <person name="Ohm R.A."/>
            <person name="Patyshakuliyeva A."/>
            <person name="Rokas A."/>
            <person name="Ruiz-Duenas F.J."/>
            <person name="Sabat G."/>
            <person name="Salamov A."/>
            <person name="Samejima M."/>
            <person name="Schmutz J."/>
            <person name="Slot J.C."/>
            <person name="St John F."/>
            <person name="Stenlid J."/>
            <person name="Sun H."/>
            <person name="Sun S."/>
            <person name="Syed K."/>
            <person name="Tsang A."/>
            <person name="Wiebenga A."/>
            <person name="Young D."/>
            <person name="Pisabarro A."/>
            <person name="Eastwood D.C."/>
            <person name="Martin F."/>
            <person name="Cullen D."/>
            <person name="Grigoriev I.V."/>
            <person name="Hibbett D.S."/>
        </authorList>
    </citation>
    <scope>NUCLEOTIDE SEQUENCE [LARGE SCALE GENOMIC DNA]</scope>
    <source>
        <strain evidence="2 3">DJM-731 SS1</strain>
    </source>
</reference>
<dbReference type="PANTHER" id="PTHR44163">
    <property type="entry name" value="U3 SMALL NUCLEOLAR RNA-ASSOCIATED PROTEIN 4 HOMOLOG"/>
    <property type="match status" value="1"/>
</dbReference>
<keyword evidence="3" id="KW-1185">Reference proteome</keyword>
<dbReference type="Gene3D" id="2.130.10.10">
    <property type="entry name" value="YVTN repeat-like/Quinoprotein amine dehydrogenase"/>
    <property type="match status" value="1"/>
</dbReference>
<dbReference type="AlphaFoldDB" id="M5FS23"/>
<dbReference type="GO" id="GO:0030686">
    <property type="term" value="C:90S preribosome"/>
    <property type="evidence" value="ECO:0007669"/>
    <property type="project" value="InterPro"/>
</dbReference>
<dbReference type="HOGENOM" id="CLU_1015719_0_0_1"/>
<gene>
    <name evidence="2" type="ORF">DACRYDRAFT_110489</name>
</gene>
<sequence length="274" mass="29294">MLAHRKGTVTLICPVLVSGGLDLAPVLTPAAPVQKTDAHGAGAVANLLKTSKAATWAESWHRRLPYTRRGEMSVLRKRGWVVCRREQAVGIWYLKTVSEGEEGGWEKVLEMELAGKGNLVCIAVGEPGDSQPAWLAVSDGGEVKLWQLLGEKEDIRPKRVKSFIPTVVEQLADSEGTLGASALAFTPSASHLLVATTPSCQPGSTILFLDVADLSVVARLTPPKSANAESWISEIVVSSDGHYCASLDVTGRINICDSTHLPPHLPSAACHRPR</sequence>
<protein>
    <recommendedName>
        <fullName evidence="4">WD40 repeat-like protein</fullName>
    </recommendedName>
</protein>
<evidence type="ECO:0000313" key="3">
    <source>
        <dbReference type="Proteomes" id="UP000030653"/>
    </source>
</evidence>
<feature type="signal peptide" evidence="1">
    <location>
        <begin position="1"/>
        <end position="19"/>
    </location>
</feature>
<dbReference type="PANTHER" id="PTHR44163:SF1">
    <property type="entry name" value="U3 SMALL NUCLEOLAR RNA-ASSOCIATED PROTEIN 4 HOMOLOG"/>
    <property type="match status" value="1"/>
</dbReference>
<evidence type="ECO:0000313" key="2">
    <source>
        <dbReference type="EMBL" id="EJT98578.1"/>
    </source>
</evidence>
<dbReference type="STRING" id="1858805.M5FS23"/>
<dbReference type="GO" id="GO:0034455">
    <property type="term" value="C:t-UTP complex"/>
    <property type="evidence" value="ECO:0007669"/>
    <property type="project" value="TreeGrafter"/>
</dbReference>
<accession>M5FS23</accession>
<feature type="chain" id="PRO_5004067113" description="WD40 repeat-like protein" evidence="1">
    <location>
        <begin position="20"/>
        <end position="274"/>
    </location>
</feature>
<name>M5FS23_DACPD</name>
<dbReference type="EMBL" id="JH795872">
    <property type="protein sequence ID" value="EJT98578.1"/>
    <property type="molecule type" value="Genomic_DNA"/>
</dbReference>
<dbReference type="Proteomes" id="UP000030653">
    <property type="component" value="Unassembled WGS sequence"/>
</dbReference>
<evidence type="ECO:0000256" key="1">
    <source>
        <dbReference type="SAM" id="SignalP"/>
    </source>
</evidence>
<dbReference type="InterPro" id="IPR015943">
    <property type="entry name" value="WD40/YVTN_repeat-like_dom_sf"/>
</dbReference>
<dbReference type="RefSeq" id="XP_040625476.1">
    <property type="nucleotide sequence ID" value="XM_040769062.1"/>
</dbReference>
<dbReference type="OrthoDB" id="8883818at2759"/>
<dbReference type="SUPFAM" id="SSF101908">
    <property type="entry name" value="Putative isomerase YbhE"/>
    <property type="match status" value="1"/>
</dbReference>
<organism evidence="2 3">
    <name type="scientific">Dacryopinax primogenitus (strain DJM 731)</name>
    <name type="common">Brown rot fungus</name>
    <dbReference type="NCBI Taxonomy" id="1858805"/>
    <lineage>
        <taxon>Eukaryota</taxon>
        <taxon>Fungi</taxon>
        <taxon>Dikarya</taxon>
        <taxon>Basidiomycota</taxon>
        <taxon>Agaricomycotina</taxon>
        <taxon>Dacrymycetes</taxon>
        <taxon>Dacrymycetales</taxon>
        <taxon>Dacrymycetaceae</taxon>
        <taxon>Dacryopinax</taxon>
    </lineage>
</organism>
<dbReference type="GO" id="GO:0003723">
    <property type="term" value="F:RNA binding"/>
    <property type="evidence" value="ECO:0007669"/>
    <property type="project" value="TreeGrafter"/>
</dbReference>
<proteinExistence type="predicted"/>
<dbReference type="GO" id="GO:0032040">
    <property type="term" value="C:small-subunit processome"/>
    <property type="evidence" value="ECO:0007669"/>
    <property type="project" value="TreeGrafter"/>
</dbReference>
<dbReference type="GeneID" id="63684124"/>